<dbReference type="AlphaFoldDB" id="A0A919RIN8"/>
<dbReference type="Proteomes" id="UP000606172">
    <property type="component" value="Unassembled WGS sequence"/>
</dbReference>
<evidence type="ECO:0008006" key="3">
    <source>
        <dbReference type="Google" id="ProtNLM"/>
    </source>
</evidence>
<dbReference type="GO" id="GO:0005975">
    <property type="term" value="P:carbohydrate metabolic process"/>
    <property type="evidence" value="ECO:0007669"/>
    <property type="project" value="UniProtKB-ARBA"/>
</dbReference>
<gene>
    <name evidence="1" type="ORF">Ssi02_47380</name>
</gene>
<evidence type="ECO:0000313" key="2">
    <source>
        <dbReference type="Proteomes" id="UP000606172"/>
    </source>
</evidence>
<accession>A0A919RIN8</accession>
<dbReference type="EMBL" id="BOOW01000030">
    <property type="protein sequence ID" value="GII94507.1"/>
    <property type="molecule type" value="Genomic_DNA"/>
</dbReference>
<proteinExistence type="predicted"/>
<keyword evidence="2" id="KW-1185">Reference proteome</keyword>
<name>A0A919RIN8_9ACTN</name>
<organism evidence="1 2">
    <name type="scientific">Sinosporangium siamense</name>
    <dbReference type="NCBI Taxonomy" id="1367973"/>
    <lineage>
        <taxon>Bacteria</taxon>
        <taxon>Bacillati</taxon>
        <taxon>Actinomycetota</taxon>
        <taxon>Actinomycetes</taxon>
        <taxon>Streptosporangiales</taxon>
        <taxon>Streptosporangiaceae</taxon>
        <taxon>Sinosporangium</taxon>
    </lineage>
</organism>
<dbReference type="RefSeq" id="WP_204029061.1">
    <property type="nucleotide sequence ID" value="NZ_BOOW01000030.1"/>
</dbReference>
<dbReference type="InterPro" id="IPR013783">
    <property type="entry name" value="Ig-like_fold"/>
</dbReference>
<reference evidence="1" key="1">
    <citation type="submission" date="2021-01" db="EMBL/GenBank/DDBJ databases">
        <title>Whole genome shotgun sequence of Sinosporangium siamense NBRC 109515.</title>
        <authorList>
            <person name="Komaki H."/>
            <person name="Tamura T."/>
        </authorList>
    </citation>
    <scope>NUCLEOTIDE SEQUENCE</scope>
    <source>
        <strain evidence="1">NBRC 109515</strain>
    </source>
</reference>
<comment type="caution">
    <text evidence="1">The sequence shown here is derived from an EMBL/GenBank/DDBJ whole genome shotgun (WGS) entry which is preliminary data.</text>
</comment>
<dbReference type="Gene3D" id="2.60.40.10">
    <property type="entry name" value="Immunoglobulins"/>
    <property type="match status" value="1"/>
</dbReference>
<dbReference type="SUPFAM" id="SSF81296">
    <property type="entry name" value="E set domains"/>
    <property type="match status" value="1"/>
</dbReference>
<protein>
    <recommendedName>
        <fullName evidence="3">Isoamylase</fullName>
    </recommendedName>
</protein>
<evidence type="ECO:0000313" key="1">
    <source>
        <dbReference type="EMBL" id="GII94507.1"/>
    </source>
</evidence>
<dbReference type="InterPro" id="IPR014756">
    <property type="entry name" value="Ig_E-set"/>
</dbReference>
<sequence>MITQSEPDEHGLVTVVFTLPAGTSGHVSVVGDFNNWDPHTDPMGPGPGDRPTAVVQIPYGSTVVFRYLAEGGLWFDDPEADSHDERGGVLLVGAAPQAGPVW</sequence>